<evidence type="ECO:0000256" key="1">
    <source>
        <dbReference type="SAM" id="MobiDB-lite"/>
    </source>
</evidence>
<organism evidence="3 4">
    <name type="scientific">Chitinophaga horti</name>
    <dbReference type="NCBI Taxonomy" id="2920382"/>
    <lineage>
        <taxon>Bacteria</taxon>
        <taxon>Pseudomonadati</taxon>
        <taxon>Bacteroidota</taxon>
        <taxon>Chitinophagia</taxon>
        <taxon>Chitinophagales</taxon>
        <taxon>Chitinophagaceae</taxon>
        <taxon>Chitinophaga</taxon>
    </lineage>
</organism>
<accession>A0ABY6JB12</accession>
<sequence>MKRTLTTLLGILFTFTLFAQAKPDVIIKLNGDEMKGKVLEMNEDAVKFTYTGETLVYNIKKSEILKITFASGREEIITKPGNTAVAATPAVAPEDHRNKIAILPFALIRDGQSVADQLSERAQGECYGMLSKHAGLNTILDPRTTNALLLKAGITPDNIKAHTMDDICNILGVEYVVNAVVTVDKTTQTSYSSSSGSSTTKTDSKNPNKTNDRYSGSTYATNTQAYKSVVLLNVYNDQGASVFSQERQSFFNTDDAYKNALEYLLKRTPIYHK</sequence>
<keyword evidence="4" id="KW-1185">Reference proteome</keyword>
<feature type="compositionally biased region" description="Low complexity" evidence="1">
    <location>
        <begin position="188"/>
        <end position="201"/>
    </location>
</feature>
<proteinExistence type="predicted"/>
<name>A0ABY6JB12_9BACT</name>
<gene>
    <name evidence="3" type="ORF">MKQ68_10685</name>
</gene>
<reference evidence="3" key="1">
    <citation type="submission" date="2022-10" db="EMBL/GenBank/DDBJ databases">
        <title>Chitinophaga sp. nov., isolated from soil.</title>
        <authorList>
            <person name="Jeon C.O."/>
        </authorList>
    </citation>
    <scope>NUCLEOTIDE SEQUENCE</scope>
    <source>
        <strain evidence="3">R8</strain>
    </source>
</reference>
<evidence type="ECO:0000313" key="4">
    <source>
        <dbReference type="Proteomes" id="UP001162741"/>
    </source>
</evidence>
<feature type="region of interest" description="Disordered" evidence="1">
    <location>
        <begin position="188"/>
        <end position="217"/>
    </location>
</feature>
<protein>
    <submittedName>
        <fullName evidence="3">Uncharacterized protein</fullName>
    </submittedName>
</protein>
<dbReference type="RefSeq" id="WP_264283288.1">
    <property type="nucleotide sequence ID" value="NZ_CP107006.1"/>
</dbReference>
<feature type="signal peptide" evidence="2">
    <location>
        <begin position="1"/>
        <end position="21"/>
    </location>
</feature>
<evidence type="ECO:0000313" key="3">
    <source>
        <dbReference type="EMBL" id="UYQ95567.1"/>
    </source>
</evidence>
<feature type="compositionally biased region" description="Basic and acidic residues" evidence="1">
    <location>
        <begin position="202"/>
        <end position="212"/>
    </location>
</feature>
<evidence type="ECO:0000256" key="2">
    <source>
        <dbReference type="SAM" id="SignalP"/>
    </source>
</evidence>
<keyword evidence="2" id="KW-0732">Signal</keyword>
<dbReference type="EMBL" id="CP107006">
    <property type="protein sequence ID" value="UYQ95567.1"/>
    <property type="molecule type" value="Genomic_DNA"/>
</dbReference>
<dbReference type="Proteomes" id="UP001162741">
    <property type="component" value="Chromosome"/>
</dbReference>
<feature type="chain" id="PRO_5046919349" evidence="2">
    <location>
        <begin position="22"/>
        <end position="273"/>
    </location>
</feature>